<dbReference type="CDD" id="cd04739">
    <property type="entry name" value="DHOD_like"/>
    <property type="match status" value="1"/>
</dbReference>
<comment type="cofactor">
    <cofactor evidence="1">
        <name>FMN</name>
        <dbReference type="ChEBI" id="CHEBI:58210"/>
    </cofactor>
</comment>
<keyword evidence="5" id="KW-0665">Pyrimidine biosynthesis</keyword>
<dbReference type="EMBL" id="LJUJ01000002">
    <property type="protein sequence ID" value="KPK64542.1"/>
    <property type="molecule type" value="Genomic_DNA"/>
</dbReference>
<sequence>MADLAASYMGLKLRNPLIVASCSLVNSTEGVQRCADAGAGAVVLKSLFEEQIEAETKEIEKHVWLAGHAEAYDYVRRIGIETGARDYLNLVETAKKSVSVPVIASLNCITPQWWTDYAKRIEAAGADAIELNISVLPSDPRHSSNDIEDLHYKILEGVKNSVKVPVAVKIGPYFTSMASVAQELCNRGASALVLFNRFYQIDVNTDKLNLVPGYRFSTPEEISLSLRWISLLAGRIKCDLAATTGVHDASGVIKQLLAGASAVQVCSTLYMHGIGHLANIIANLELWMKKHRFESIAQFRGKLSQQESDRPELYERLQYIKALVGVE</sequence>
<dbReference type="SUPFAM" id="SSF51395">
    <property type="entry name" value="FMN-linked oxidoreductases"/>
    <property type="match status" value="1"/>
</dbReference>
<dbReference type="Pfam" id="PF01180">
    <property type="entry name" value="DHO_dh"/>
    <property type="match status" value="1"/>
</dbReference>
<dbReference type="GO" id="GO:0006207">
    <property type="term" value="P:'de novo' pyrimidine nucleobase biosynthetic process"/>
    <property type="evidence" value="ECO:0007669"/>
    <property type="project" value="TreeGrafter"/>
</dbReference>
<comment type="pathway">
    <text evidence="2">Pyrimidine metabolism; UMP biosynthesis via de novo pathway.</text>
</comment>
<proteinExistence type="predicted"/>
<evidence type="ECO:0000313" key="9">
    <source>
        <dbReference type="Proteomes" id="UP000051373"/>
    </source>
</evidence>
<dbReference type="InterPro" id="IPR013785">
    <property type="entry name" value="Aldolase_TIM"/>
</dbReference>
<accession>A0A0S8FVG4</accession>
<comment type="caution">
    <text evidence="8">The sequence shown here is derived from an EMBL/GenBank/DDBJ whole genome shotgun (WGS) entry which is preliminary data.</text>
</comment>
<dbReference type="PANTHER" id="PTHR48109">
    <property type="entry name" value="DIHYDROOROTATE DEHYDROGENASE (QUINONE), MITOCHONDRIAL-RELATED"/>
    <property type="match status" value="1"/>
</dbReference>
<dbReference type="UniPathway" id="UPA00070"/>
<dbReference type="InterPro" id="IPR050074">
    <property type="entry name" value="DHO_dehydrogenase"/>
</dbReference>
<dbReference type="InterPro" id="IPR005720">
    <property type="entry name" value="Dihydroorotate_DH_cat"/>
</dbReference>
<evidence type="ECO:0000256" key="4">
    <source>
        <dbReference type="ARBA" id="ARBA00022643"/>
    </source>
</evidence>
<gene>
    <name evidence="8" type="ORF">AMJ83_02230</name>
</gene>
<evidence type="ECO:0000256" key="3">
    <source>
        <dbReference type="ARBA" id="ARBA00022630"/>
    </source>
</evidence>
<dbReference type="GO" id="GO:0004152">
    <property type="term" value="F:dihydroorotate dehydrogenase activity"/>
    <property type="evidence" value="ECO:0007669"/>
    <property type="project" value="InterPro"/>
</dbReference>
<dbReference type="Gene3D" id="3.20.20.70">
    <property type="entry name" value="Aldolase class I"/>
    <property type="match status" value="1"/>
</dbReference>
<evidence type="ECO:0000256" key="5">
    <source>
        <dbReference type="ARBA" id="ARBA00022975"/>
    </source>
</evidence>
<keyword evidence="4" id="KW-0288">FMN</keyword>
<dbReference type="PANTHER" id="PTHR48109:SF3">
    <property type="entry name" value="SLL0744 PROTEIN"/>
    <property type="match status" value="1"/>
</dbReference>
<organism evidence="8 9">
    <name type="scientific">candidate division WOR_3 bacterium SM23_42</name>
    <dbReference type="NCBI Taxonomy" id="1703779"/>
    <lineage>
        <taxon>Bacteria</taxon>
        <taxon>Bacteria division WOR-3</taxon>
    </lineage>
</organism>
<evidence type="ECO:0000313" key="8">
    <source>
        <dbReference type="EMBL" id="KPK64542.1"/>
    </source>
</evidence>
<evidence type="ECO:0000256" key="6">
    <source>
        <dbReference type="ARBA" id="ARBA00023002"/>
    </source>
</evidence>
<dbReference type="GO" id="GO:0005737">
    <property type="term" value="C:cytoplasm"/>
    <property type="evidence" value="ECO:0007669"/>
    <property type="project" value="InterPro"/>
</dbReference>
<dbReference type="PATRIC" id="fig|1703779.3.peg.2011"/>
<evidence type="ECO:0000256" key="2">
    <source>
        <dbReference type="ARBA" id="ARBA00004725"/>
    </source>
</evidence>
<dbReference type="GO" id="GO:0044205">
    <property type="term" value="P:'de novo' UMP biosynthetic process"/>
    <property type="evidence" value="ECO:0007669"/>
    <property type="project" value="UniProtKB-UniPathway"/>
</dbReference>
<keyword evidence="6" id="KW-0560">Oxidoreductase</keyword>
<keyword evidence="3" id="KW-0285">Flavoprotein</keyword>
<dbReference type="NCBIfam" id="NF005741">
    <property type="entry name" value="PRK07565.1"/>
    <property type="match status" value="1"/>
</dbReference>
<dbReference type="AlphaFoldDB" id="A0A0S8FVG4"/>
<name>A0A0S8FVG4_UNCW3</name>
<dbReference type="STRING" id="1703779.AMJ83_02230"/>
<reference evidence="8 9" key="1">
    <citation type="journal article" date="2015" name="Microbiome">
        <title>Genomic resolution of linkages in carbon, nitrogen, and sulfur cycling among widespread estuary sediment bacteria.</title>
        <authorList>
            <person name="Baker B.J."/>
            <person name="Lazar C.S."/>
            <person name="Teske A.P."/>
            <person name="Dick G.J."/>
        </authorList>
    </citation>
    <scope>NUCLEOTIDE SEQUENCE [LARGE SCALE GENOMIC DNA]</scope>
    <source>
        <strain evidence="8">SM23_42</strain>
    </source>
</reference>
<dbReference type="InterPro" id="IPR012135">
    <property type="entry name" value="Dihydroorotate_DH_1_2"/>
</dbReference>
<protein>
    <recommendedName>
        <fullName evidence="7">Dihydroorotate dehydrogenase catalytic domain-containing protein</fullName>
    </recommendedName>
</protein>
<dbReference type="PIRSF" id="PIRSF000164">
    <property type="entry name" value="DHO_oxidase"/>
    <property type="match status" value="1"/>
</dbReference>
<evidence type="ECO:0000256" key="1">
    <source>
        <dbReference type="ARBA" id="ARBA00001917"/>
    </source>
</evidence>
<evidence type="ECO:0000259" key="7">
    <source>
        <dbReference type="Pfam" id="PF01180"/>
    </source>
</evidence>
<feature type="domain" description="Dihydroorotate dehydrogenase catalytic" evidence="7">
    <location>
        <begin position="4"/>
        <end position="285"/>
    </location>
</feature>
<dbReference type="Proteomes" id="UP000051373">
    <property type="component" value="Unassembled WGS sequence"/>
</dbReference>